<sequence>MESTADLGCYIEDCHFQGSYSIHQQIFDQGITHSRPQLQRNRRNRILLYPGSFNPPHQAHQELLYQAFSRSQDLNVIAAIVILLDDEDVAQKCQGSRVFTKDQRVRLWRGEYVPHDWLWVYDRSVEEWGYFRQRLTLAICRDGFDIGFTVLLGPDHIRRTFPPHWGAWDCDEILVGNAGRVADFTSSHGRLLRIEDCEDWEAVVENEDQMHQRALRTVAWCPTSLNMLGEKAMSCAQQEDPSMFGRLLKECLLEYFEQLEGVKVCHRKQTPKQWIRFIPTTGDPMHISSTRIRHLLATCPREKLYKNLRSLALHPEMLRCIFPEFANIDSMKLWTNRVKDLRSIWSFKHTTTQSKTRIAYEIGRVCFNGWNVPEVALLLLSFKNRTSGHNNNNRSARSSNEI</sequence>
<dbReference type="GO" id="GO:0003824">
    <property type="term" value="F:catalytic activity"/>
    <property type="evidence" value="ECO:0007669"/>
    <property type="project" value="InterPro"/>
</dbReference>
<proteinExistence type="predicted"/>
<gene>
    <name evidence="2" type="ORF">F5Z01DRAFT_665330</name>
</gene>
<dbReference type="InterPro" id="IPR004821">
    <property type="entry name" value="Cyt_trans-like"/>
</dbReference>
<dbReference type="Proteomes" id="UP000887229">
    <property type="component" value="Unassembled WGS sequence"/>
</dbReference>
<dbReference type="InterPro" id="IPR014729">
    <property type="entry name" value="Rossmann-like_a/b/a_fold"/>
</dbReference>
<evidence type="ECO:0000313" key="3">
    <source>
        <dbReference type="Proteomes" id="UP000887229"/>
    </source>
</evidence>
<reference evidence="2" key="1">
    <citation type="journal article" date="2021" name="IMA Fungus">
        <title>Genomic characterization of three marine fungi, including Emericellopsis atlantica sp. nov. with signatures of a generalist lifestyle and marine biomass degradation.</title>
        <authorList>
            <person name="Hagestad O.C."/>
            <person name="Hou L."/>
            <person name="Andersen J.H."/>
            <person name="Hansen E.H."/>
            <person name="Altermark B."/>
            <person name="Li C."/>
            <person name="Kuhnert E."/>
            <person name="Cox R.J."/>
            <person name="Crous P.W."/>
            <person name="Spatafora J.W."/>
            <person name="Lail K."/>
            <person name="Amirebrahimi M."/>
            <person name="Lipzen A."/>
            <person name="Pangilinan J."/>
            <person name="Andreopoulos W."/>
            <person name="Hayes R.D."/>
            <person name="Ng V."/>
            <person name="Grigoriev I.V."/>
            <person name="Jackson S.A."/>
            <person name="Sutton T.D.S."/>
            <person name="Dobson A.D.W."/>
            <person name="Rama T."/>
        </authorList>
    </citation>
    <scope>NUCLEOTIDE SEQUENCE</scope>
    <source>
        <strain evidence="2">TS7</strain>
    </source>
</reference>
<organism evidence="2 3">
    <name type="scientific">Emericellopsis atlantica</name>
    <dbReference type="NCBI Taxonomy" id="2614577"/>
    <lineage>
        <taxon>Eukaryota</taxon>
        <taxon>Fungi</taxon>
        <taxon>Dikarya</taxon>
        <taxon>Ascomycota</taxon>
        <taxon>Pezizomycotina</taxon>
        <taxon>Sordariomycetes</taxon>
        <taxon>Hypocreomycetidae</taxon>
        <taxon>Hypocreales</taxon>
        <taxon>Bionectriaceae</taxon>
        <taxon>Emericellopsis</taxon>
    </lineage>
</organism>
<accession>A0A9P7ZEI1</accession>
<dbReference type="GeneID" id="70295062"/>
<evidence type="ECO:0000259" key="1">
    <source>
        <dbReference type="Pfam" id="PF01467"/>
    </source>
</evidence>
<name>A0A9P7ZEI1_9HYPO</name>
<dbReference type="RefSeq" id="XP_046114538.1">
    <property type="nucleotide sequence ID" value="XM_046264159.1"/>
</dbReference>
<dbReference type="AlphaFoldDB" id="A0A9P7ZEI1"/>
<keyword evidence="3" id="KW-1185">Reference proteome</keyword>
<protein>
    <recommendedName>
        <fullName evidence="1">Cytidyltransferase-like domain-containing protein</fullName>
    </recommendedName>
</protein>
<comment type="caution">
    <text evidence="2">The sequence shown here is derived from an EMBL/GenBank/DDBJ whole genome shotgun (WGS) entry which is preliminary data.</text>
</comment>
<dbReference type="OrthoDB" id="3558741at2759"/>
<dbReference type="SUPFAM" id="SSF52374">
    <property type="entry name" value="Nucleotidylyl transferase"/>
    <property type="match status" value="1"/>
</dbReference>
<dbReference type="Gene3D" id="3.40.50.620">
    <property type="entry name" value="HUPs"/>
    <property type="match status" value="1"/>
</dbReference>
<evidence type="ECO:0000313" key="2">
    <source>
        <dbReference type="EMBL" id="KAG9250614.1"/>
    </source>
</evidence>
<feature type="domain" description="Cytidyltransferase-like" evidence="1">
    <location>
        <begin position="48"/>
        <end position="107"/>
    </location>
</feature>
<dbReference type="Pfam" id="PF01467">
    <property type="entry name" value="CTP_transf_like"/>
    <property type="match status" value="1"/>
</dbReference>
<dbReference type="EMBL" id="MU251275">
    <property type="protein sequence ID" value="KAG9250614.1"/>
    <property type="molecule type" value="Genomic_DNA"/>
</dbReference>